<keyword evidence="3" id="KW-1185">Reference proteome</keyword>
<dbReference type="Proteomes" id="UP000262832">
    <property type="component" value="Chromosome I"/>
</dbReference>
<feature type="compositionally biased region" description="Polar residues" evidence="1">
    <location>
        <begin position="1"/>
        <end position="15"/>
    </location>
</feature>
<dbReference type="EMBL" id="CP032093">
    <property type="protein sequence ID" value="AXY02396.1"/>
    <property type="molecule type" value="Genomic_DNA"/>
</dbReference>
<evidence type="ECO:0000313" key="2">
    <source>
        <dbReference type="EMBL" id="AXY02396.1"/>
    </source>
</evidence>
<name>A0ABM6YX47_9VIBR</name>
<evidence type="ECO:0000256" key="1">
    <source>
        <dbReference type="SAM" id="MobiDB-lite"/>
    </source>
</evidence>
<feature type="region of interest" description="Disordered" evidence="1">
    <location>
        <begin position="1"/>
        <end position="42"/>
    </location>
</feature>
<gene>
    <name evidence="2" type="ORF">D1115_10455</name>
</gene>
<accession>A0ABM6YX47</accession>
<reference evidence="2 3" key="1">
    <citation type="submission" date="2018-08" db="EMBL/GenBank/DDBJ databases">
        <title>Genomic taxonomy of the Vibrionaceae family.</title>
        <authorList>
            <person name="Gomez-Gil B."/>
            <person name="Tanaka M."/>
            <person name="Sawabe T."/>
            <person name="Enciso-Ibarra K."/>
        </authorList>
    </citation>
    <scope>NUCLEOTIDE SEQUENCE [LARGE SCALE GENOMIC DNA]</scope>
    <source>
        <strain evidence="2 3">CAIM 1831</strain>
    </source>
</reference>
<organism evidence="2 3">
    <name type="scientific">Vibrio alfacsensis</name>
    <dbReference type="NCBI Taxonomy" id="1074311"/>
    <lineage>
        <taxon>Bacteria</taxon>
        <taxon>Pseudomonadati</taxon>
        <taxon>Pseudomonadota</taxon>
        <taxon>Gammaproteobacteria</taxon>
        <taxon>Vibrionales</taxon>
        <taxon>Vibrionaceae</taxon>
        <taxon>Vibrio</taxon>
    </lineage>
</organism>
<evidence type="ECO:0000313" key="3">
    <source>
        <dbReference type="Proteomes" id="UP000262832"/>
    </source>
</evidence>
<protein>
    <submittedName>
        <fullName evidence="2">Oxidoreductase</fullName>
    </submittedName>
</protein>
<proteinExistence type="predicted"/>
<sequence>MCSKNIQIDTQTSTAGVAKASKRHAQKNSDQFLNVDGNELSW</sequence>